<dbReference type="eggNOG" id="COG4977">
    <property type="taxonomic scope" value="Bacteria"/>
</dbReference>
<evidence type="ECO:0000256" key="3">
    <source>
        <dbReference type="ARBA" id="ARBA00023163"/>
    </source>
</evidence>
<organism evidence="5 6">
    <name type="scientific">Caenispirillum salinarum AK4</name>
    <dbReference type="NCBI Taxonomy" id="1238182"/>
    <lineage>
        <taxon>Bacteria</taxon>
        <taxon>Pseudomonadati</taxon>
        <taxon>Pseudomonadota</taxon>
        <taxon>Alphaproteobacteria</taxon>
        <taxon>Rhodospirillales</taxon>
        <taxon>Novispirillaceae</taxon>
        <taxon>Caenispirillum</taxon>
    </lineage>
</organism>
<gene>
    <name evidence="5" type="ORF">C882_3616</name>
</gene>
<dbReference type="InterPro" id="IPR018060">
    <property type="entry name" value="HTH_AraC"/>
</dbReference>
<dbReference type="InterPro" id="IPR009057">
    <property type="entry name" value="Homeodomain-like_sf"/>
</dbReference>
<dbReference type="SUPFAM" id="SSF52317">
    <property type="entry name" value="Class I glutamine amidotransferase-like"/>
    <property type="match status" value="1"/>
</dbReference>
<name>K9H456_9PROT</name>
<dbReference type="Pfam" id="PF12833">
    <property type="entry name" value="HTH_18"/>
    <property type="match status" value="1"/>
</dbReference>
<dbReference type="CDD" id="cd03136">
    <property type="entry name" value="GATase1_AraC_ArgR_like"/>
    <property type="match status" value="1"/>
</dbReference>
<feature type="domain" description="HTH araC/xylS-type" evidence="4">
    <location>
        <begin position="219"/>
        <end position="317"/>
    </location>
</feature>
<comment type="caution">
    <text evidence="5">The sequence shown here is derived from an EMBL/GenBank/DDBJ whole genome shotgun (WGS) entry which is preliminary data.</text>
</comment>
<dbReference type="Gene3D" id="3.40.50.880">
    <property type="match status" value="1"/>
</dbReference>
<keyword evidence="1" id="KW-0805">Transcription regulation</keyword>
<dbReference type="SMART" id="SM00342">
    <property type="entry name" value="HTH_ARAC"/>
    <property type="match status" value="1"/>
</dbReference>
<dbReference type="Proteomes" id="UP000009881">
    <property type="component" value="Unassembled WGS sequence"/>
</dbReference>
<sequence>MTMVTRVGFLLVPDFSMMALASASEPLRAANLIAGRTLYECELIGLAPGPVTSSAGFPILPDKTLAEGADARAYDLVVLVASLNVRRLQHQALFDWLRRSARHGSRLAAVSTGSLLMARAGLLEGRRCTIHWEMLRDMQEEFPELAVERALYVFDRDRLTCAGGTASLDMMLAWIANEHGGDLTAAIAENFLHTRVRNAAESQRMAVQWRFNISDQRLARAISVMEENMEEPVPPSALADLIGVSPRQLERLFQKAFSKSPARFCLELRLKHAQELLRQSTDSIQVIAHKCGFSSASHFGRAYREIFDSTPASDRRPV</sequence>
<dbReference type="STRING" id="1238182.C882_3616"/>
<dbReference type="AlphaFoldDB" id="K9H456"/>
<dbReference type="SUPFAM" id="SSF46689">
    <property type="entry name" value="Homeodomain-like"/>
    <property type="match status" value="2"/>
</dbReference>
<dbReference type="Gene3D" id="1.10.10.60">
    <property type="entry name" value="Homeodomain-like"/>
    <property type="match status" value="1"/>
</dbReference>
<dbReference type="PANTHER" id="PTHR43130">
    <property type="entry name" value="ARAC-FAMILY TRANSCRIPTIONAL REGULATOR"/>
    <property type="match status" value="1"/>
</dbReference>
<evidence type="ECO:0000256" key="2">
    <source>
        <dbReference type="ARBA" id="ARBA00023125"/>
    </source>
</evidence>
<protein>
    <submittedName>
        <fullName evidence="5">Transcriptional regulator, AraC family</fullName>
    </submittedName>
</protein>
<dbReference type="EMBL" id="ANHY01000005">
    <property type="protein sequence ID" value="EKV31864.1"/>
    <property type="molecule type" value="Genomic_DNA"/>
</dbReference>
<dbReference type="PANTHER" id="PTHR43130:SF3">
    <property type="entry name" value="HTH-TYPE TRANSCRIPTIONAL REGULATOR RV1931C"/>
    <property type="match status" value="1"/>
</dbReference>
<evidence type="ECO:0000256" key="1">
    <source>
        <dbReference type="ARBA" id="ARBA00023015"/>
    </source>
</evidence>
<evidence type="ECO:0000313" key="6">
    <source>
        <dbReference type="Proteomes" id="UP000009881"/>
    </source>
</evidence>
<proteinExistence type="predicted"/>
<dbReference type="GO" id="GO:0043565">
    <property type="term" value="F:sequence-specific DNA binding"/>
    <property type="evidence" value="ECO:0007669"/>
    <property type="project" value="InterPro"/>
</dbReference>
<dbReference type="OrthoDB" id="9793422at2"/>
<dbReference type="PROSITE" id="PS00041">
    <property type="entry name" value="HTH_ARAC_FAMILY_1"/>
    <property type="match status" value="1"/>
</dbReference>
<keyword evidence="3" id="KW-0804">Transcription</keyword>
<keyword evidence="2" id="KW-0238">DNA-binding</keyword>
<dbReference type="PROSITE" id="PS01124">
    <property type="entry name" value="HTH_ARAC_FAMILY_2"/>
    <property type="match status" value="1"/>
</dbReference>
<dbReference type="InterPro" id="IPR052158">
    <property type="entry name" value="INH-QAR"/>
</dbReference>
<dbReference type="InterPro" id="IPR029062">
    <property type="entry name" value="Class_I_gatase-like"/>
</dbReference>
<dbReference type="InterPro" id="IPR002818">
    <property type="entry name" value="DJ-1/PfpI"/>
</dbReference>
<dbReference type="PATRIC" id="fig|1238182.3.peg.1287"/>
<evidence type="ECO:0000313" key="5">
    <source>
        <dbReference type="EMBL" id="EKV31864.1"/>
    </source>
</evidence>
<dbReference type="RefSeq" id="WP_009539733.1">
    <property type="nucleotide sequence ID" value="NZ_ANHY01000005.1"/>
</dbReference>
<dbReference type="GO" id="GO:0003700">
    <property type="term" value="F:DNA-binding transcription factor activity"/>
    <property type="evidence" value="ECO:0007669"/>
    <property type="project" value="InterPro"/>
</dbReference>
<dbReference type="Pfam" id="PF01965">
    <property type="entry name" value="DJ-1_PfpI"/>
    <property type="match status" value="1"/>
</dbReference>
<evidence type="ECO:0000259" key="4">
    <source>
        <dbReference type="PROSITE" id="PS01124"/>
    </source>
</evidence>
<accession>K9H456</accession>
<dbReference type="InterPro" id="IPR018062">
    <property type="entry name" value="HTH_AraC-typ_CS"/>
</dbReference>
<reference evidence="5 6" key="1">
    <citation type="journal article" date="2013" name="Genome Announc.">
        <title>Draft Genome Sequence of an Alphaproteobacterium, Caenispirillum salinarum AK4(T), Isolated from a Solar Saltern.</title>
        <authorList>
            <person name="Khatri I."/>
            <person name="Singh A."/>
            <person name="Korpole S."/>
            <person name="Pinnaka A.K."/>
            <person name="Subramanian S."/>
        </authorList>
    </citation>
    <scope>NUCLEOTIDE SEQUENCE [LARGE SCALE GENOMIC DNA]</scope>
    <source>
        <strain evidence="5 6">AK4</strain>
    </source>
</reference>
<keyword evidence="6" id="KW-1185">Reference proteome</keyword>